<name>A0AAV2TMG2_CALDB</name>
<evidence type="ECO:0000256" key="2">
    <source>
        <dbReference type="SAM" id="SignalP"/>
    </source>
</evidence>
<feature type="transmembrane region" description="Helical" evidence="1">
    <location>
        <begin position="153"/>
        <end position="172"/>
    </location>
</feature>
<dbReference type="Proteomes" id="UP001497525">
    <property type="component" value="Unassembled WGS sequence"/>
</dbReference>
<accession>A0AAV2TMG2</accession>
<evidence type="ECO:0000313" key="3">
    <source>
        <dbReference type="EMBL" id="CAL5137505.1"/>
    </source>
</evidence>
<gene>
    <name evidence="3" type="ORF">CDAUBV1_LOCUS11807</name>
</gene>
<dbReference type="PANTHER" id="PTHR12861">
    <property type="entry name" value="TRANSLOCON-ASSOCIATED PROTEIN, BETA SUBUNIT PRECURSOR TRAP-BETA SIGNAL SEQUENCE RECEPTOR BETA SUBUNIT"/>
    <property type="match status" value="1"/>
</dbReference>
<comment type="caution">
    <text evidence="3">The sequence shown here is derived from an EMBL/GenBank/DDBJ whole genome shotgun (WGS) entry which is preliminary data.</text>
</comment>
<dbReference type="PANTHER" id="PTHR12861:SF3">
    <property type="entry name" value="TRANSLOCON-ASSOCIATED PROTEIN SUBUNIT BETA"/>
    <property type="match status" value="1"/>
</dbReference>
<sequence>MSTVRSFLCLVFYLACFADGKDPVRLAVTKEVVNQYAFEGKELTIVYSLYNFHPTHAARDVELFDSFSDAEFIRIHGSQSMRWSFIPAASNVTHAIVVVPRFTGTHNFTSATVTYNAGEDSKSTLLYTSAPGVIHILPLKTYNTRFASHTLDWIGFGFIVTPCLLIPYMLWYSSASKYM</sequence>
<reference evidence="3" key="1">
    <citation type="submission" date="2024-06" db="EMBL/GenBank/DDBJ databases">
        <authorList>
            <person name="Liu X."/>
            <person name="Lenzi L."/>
            <person name="Haldenby T S."/>
            <person name="Uol C."/>
        </authorList>
    </citation>
    <scope>NUCLEOTIDE SEQUENCE</scope>
</reference>
<dbReference type="GO" id="GO:0005783">
    <property type="term" value="C:endoplasmic reticulum"/>
    <property type="evidence" value="ECO:0007669"/>
    <property type="project" value="TreeGrafter"/>
</dbReference>
<keyword evidence="1" id="KW-0472">Membrane</keyword>
<protein>
    <recommendedName>
        <fullName evidence="5">Translocon-associated protein subunit beta</fullName>
    </recommendedName>
</protein>
<dbReference type="EMBL" id="CAXLJL010000401">
    <property type="protein sequence ID" value="CAL5137505.1"/>
    <property type="molecule type" value="Genomic_DNA"/>
</dbReference>
<dbReference type="AlphaFoldDB" id="A0AAV2TMG2"/>
<keyword evidence="1" id="KW-1133">Transmembrane helix</keyword>
<feature type="chain" id="PRO_5043752317" description="Translocon-associated protein subunit beta" evidence="2">
    <location>
        <begin position="21"/>
        <end position="179"/>
    </location>
</feature>
<evidence type="ECO:0008006" key="5">
    <source>
        <dbReference type="Google" id="ProtNLM"/>
    </source>
</evidence>
<keyword evidence="1" id="KW-0812">Transmembrane</keyword>
<evidence type="ECO:0000256" key="1">
    <source>
        <dbReference type="SAM" id="Phobius"/>
    </source>
</evidence>
<dbReference type="Pfam" id="PF05753">
    <property type="entry name" value="TRAP_beta"/>
    <property type="match status" value="1"/>
</dbReference>
<proteinExistence type="predicted"/>
<feature type="signal peptide" evidence="2">
    <location>
        <begin position="1"/>
        <end position="20"/>
    </location>
</feature>
<evidence type="ECO:0000313" key="4">
    <source>
        <dbReference type="Proteomes" id="UP001497525"/>
    </source>
</evidence>
<organism evidence="3 4">
    <name type="scientific">Calicophoron daubneyi</name>
    <name type="common">Rumen fluke</name>
    <name type="synonym">Paramphistomum daubneyi</name>
    <dbReference type="NCBI Taxonomy" id="300641"/>
    <lineage>
        <taxon>Eukaryota</taxon>
        <taxon>Metazoa</taxon>
        <taxon>Spiralia</taxon>
        <taxon>Lophotrochozoa</taxon>
        <taxon>Platyhelminthes</taxon>
        <taxon>Trematoda</taxon>
        <taxon>Digenea</taxon>
        <taxon>Plagiorchiida</taxon>
        <taxon>Pronocephalata</taxon>
        <taxon>Paramphistomoidea</taxon>
        <taxon>Paramphistomidae</taxon>
        <taxon>Calicophoron</taxon>
    </lineage>
</organism>
<keyword evidence="2" id="KW-0732">Signal</keyword>